<dbReference type="PANTHER" id="PTHR36180:SF2">
    <property type="entry name" value="BRO FAMILY PROTEIN"/>
    <property type="match status" value="1"/>
</dbReference>
<dbReference type="InterPro" id="IPR005039">
    <property type="entry name" value="Ant_C"/>
</dbReference>
<keyword evidence="2" id="KW-0614">Plasmid</keyword>
<dbReference type="SMART" id="SM01040">
    <property type="entry name" value="Bro-N"/>
    <property type="match status" value="1"/>
</dbReference>
<sequence>MDNKIEVFKNEQFGEVRTILDGETLLFCGSDVARALGYARPGKAIIDHCKGVLKRDTLTSGGTQSLSYITEGDVYRLIVHSKLPSAERFEHWLFDEVVPMIRKTGCYMTESLLDRIQKEPAVIIELAQTLLKETNRANALEAELGIARPKADYFDVFVNPDDCTNIRTTAKELKIPERKFVKFLLNEGYLFRSPSGQLLPYNKKSNEGLFIVRDFVTFRYTGSQTYFTPKGKNVIRIRYFGICGVEVSTEMAG</sequence>
<dbReference type="KEGG" id="vfa:MM35RIKEN_20370"/>
<gene>
    <name evidence="2" type="ORF">MM35RIKEN_20370</name>
</gene>
<proteinExistence type="predicted"/>
<dbReference type="Proteomes" id="UP000681343">
    <property type="component" value="Plasmid pMM35_01"/>
</dbReference>
<geneLocation type="plasmid" evidence="2 3">
    <name>pMM35_01</name>
</geneLocation>
<dbReference type="EMBL" id="AP023416">
    <property type="protein sequence ID" value="BCK79845.1"/>
    <property type="molecule type" value="Genomic_DNA"/>
</dbReference>
<dbReference type="PANTHER" id="PTHR36180">
    <property type="entry name" value="DNA-BINDING PROTEIN-RELATED-RELATED"/>
    <property type="match status" value="1"/>
</dbReference>
<dbReference type="InterPro" id="IPR003497">
    <property type="entry name" value="BRO_N_domain"/>
</dbReference>
<reference evidence="2" key="1">
    <citation type="submission" date="2020-09" db="EMBL/GenBank/DDBJ databases">
        <title>New species isolated from human feces.</title>
        <authorList>
            <person name="Kitahara M."/>
            <person name="Shigeno Y."/>
            <person name="Shime M."/>
            <person name="Matsumoto Y."/>
            <person name="Nakamura S."/>
            <person name="Motooka D."/>
            <person name="Fukuoka S."/>
            <person name="Nishikawa H."/>
            <person name="Benno Y."/>
        </authorList>
    </citation>
    <scope>NUCLEOTIDE SEQUENCE</scope>
    <source>
        <strain evidence="2">MM35</strain>
        <plasmid evidence="2">pMM35_01</plasmid>
    </source>
</reference>
<dbReference type="Pfam" id="PF02498">
    <property type="entry name" value="Bro-N"/>
    <property type="match status" value="1"/>
</dbReference>
<keyword evidence="3" id="KW-1185">Reference proteome</keyword>
<dbReference type="AlphaFoldDB" id="A0A810Q087"/>
<organism evidence="2 3">
    <name type="scientific">Vescimonas fastidiosa</name>
    <dbReference type="NCBI Taxonomy" id="2714353"/>
    <lineage>
        <taxon>Bacteria</taxon>
        <taxon>Bacillati</taxon>
        <taxon>Bacillota</taxon>
        <taxon>Clostridia</taxon>
        <taxon>Eubacteriales</taxon>
        <taxon>Oscillospiraceae</taxon>
        <taxon>Vescimonas</taxon>
    </lineage>
</organism>
<dbReference type="RefSeq" id="WP_228738144.1">
    <property type="nucleotide sequence ID" value="NZ_AP023416.1"/>
</dbReference>
<name>A0A810Q087_9FIRM</name>
<evidence type="ECO:0000259" key="1">
    <source>
        <dbReference type="PROSITE" id="PS51750"/>
    </source>
</evidence>
<accession>A0A810Q087</accession>
<evidence type="ECO:0000313" key="2">
    <source>
        <dbReference type="EMBL" id="BCK79845.1"/>
    </source>
</evidence>
<protein>
    <submittedName>
        <fullName evidence="2">Putative antirepressor - phage associated</fullName>
    </submittedName>
</protein>
<evidence type="ECO:0000313" key="3">
    <source>
        <dbReference type="Proteomes" id="UP000681343"/>
    </source>
</evidence>
<dbReference type="GO" id="GO:0003677">
    <property type="term" value="F:DNA binding"/>
    <property type="evidence" value="ECO:0007669"/>
    <property type="project" value="InterPro"/>
</dbReference>
<feature type="domain" description="Bro-N" evidence="1">
    <location>
        <begin position="2"/>
        <end position="105"/>
    </location>
</feature>
<dbReference type="Pfam" id="PF03374">
    <property type="entry name" value="ANT"/>
    <property type="match status" value="1"/>
</dbReference>
<dbReference type="PROSITE" id="PS51750">
    <property type="entry name" value="BRO_N"/>
    <property type="match status" value="1"/>
</dbReference>